<dbReference type="EMBL" id="FWEU01000001">
    <property type="protein sequence ID" value="SLM23323.1"/>
    <property type="molecule type" value="Genomic_DNA"/>
</dbReference>
<protein>
    <submittedName>
        <fullName evidence="2">Uncharacterized protein</fullName>
    </submittedName>
</protein>
<evidence type="ECO:0000313" key="2">
    <source>
        <dbReference type="EMBL" id="SLM23323.1"/>
    </source>
</evidence>
<feature type="chain" id="PRO_5010690561" evidence="1">
    <location>
        <begin position="36"/>
        <end position="105"/>
    </location>
</feature>
<name>A0A1W1GVE0_9GAMM</name>
<gene>
    <name evidence="2" type="ORF">SAMN04488690_1012</name>
</gene>
<sequence length="105" mass="11249">MLTASLDFREVHPLTKLHTLMIAGCLSAFSPLALAETVNLTNSADGANREAGIAAVKKKLHDACTDRKGSPDAASFEVVFEKTSDNPNVPKPYYVDGKMKCELPG</sequence>
<proteinExistence type="predicted"/>
<dbReference type="Proteomes" id="UP000191133">
    <property type="component" value="Unassembled WGS sequence"/>
</dbReference>
<organism evidence="2 3">
    <name type="scientific">Stenotrophomonas indicatrix</name>
    <dbReference type="NCBI Taxonomy" id="2045451"/>
    <lineage>
        <taxon>Bacteria</taxon>
        <taxon>Pseudomonadati</taxon>
        <taxon>Pseudomonadota</taxon>
        <taxon>Gammaproteobacteria</taxon>
        <taxon>Lysobacterales</taxon>
        <taxon>Lysobacteraceae</taxon>
        <taxon>Stenotrophomonas</taxon>
    </lineage>
</organism>
<feature type="signal peptide" evidence="1">
    <location>
        <begin position="1"/>
        <end position="35"/>
    </location>
</feature>
<accession>A0A1W1GVE0</accession>
<keyword evidence="1" id="KW-0732">Signal</keyword>
<dbReference type="AlphaFoldDB" id="A0A1W1GVE0"/>
<evidence type="ECO:0000256" key="1">
    <source>
        <dbReference type="SAM" id="SignalP"/>
    </source>
</evidence>
<evidence type="ECO:0000313" key="3">
    <source>
        <dbReference type="Proteomes" id="UP000191133"/>
    </source>
</evidence>
<reference evidence="3" key="1">
    <citation type="submission" date="2016-10" db="EMBL/GenBank/DDBJ databases">
        <authorList>
            <person name="Varghese N."/>
            <person name="Submissions S."/>
        </authorList>
    </citation>
    <scope>NUCLEOTIDE SEQUENCE [LARGE SCALE GENOMIC DNA]</scope>
    <source>
        <strain evidence="3">92MFCol6.1</strain>
    </source>
</reference>